<dbReference type="SUPFAM" id="SSF46785">
    <property type="entry name" value="Winged helix' DNA-binding domain"/>
    <property type="match status" value="1"/>
</dbReference>
<dbReference type="GO" id="GO:0005829">
    <property type="term" value="C:cytosol"/>
    <property type="evidence" value="ECO:0007669"/>
    <property type="project" value="TreeGrafter"/>
</dbReference>
<evidence type="ECO:0000313" key="6">
    <source>
        <dbReference type="EMBL" id="VUX08765.1"/>
    </source>
</evidence>
<gene>
    <name evidence="6" type="primary">catM_1</name>
    <name evidence="6" type="ORF">RTSSTS7063_01483</name>
</gene>
<dbReference type="InterPro" id="IPR005119">
    <property type="entry name" value="LysR_subst-bd"/>
</dbReference>
<keyword evidence="4" id="KW-0804">Transcription</keyword>
<dbReference type="PRINTS" id="PR00039">
    <property type="entry name" value="HTHLYSR"/>
</dbReference>
<keyword evidence="7" id="KW-1185">Reference proteome</keyword>
<sequence>MDLKQLEYFVTVINEGTISSAARKLNLSQPPLSAQMKSLEQEIGSQLFFRGPRQIELTEAGRILYERSKDILDLSSRTLQELSDYREGKSGVLRIGIVSSAHDLMAQRAFRPFHEQFPEIRFELYENDTYRVIEQLQSKVLDLAIVRTPFQSDNLTCYTLVKEHLLAVGNKKYFSSDISYNTKHTLSTDRKIATAEPDPNVTISLKELAEHPLIVYHRWLPVLDQHFETLKLQPNYLCINHDSRTGTAWAKAGMGIAILPASAAESLTSKNIIKKVITDPVITSDICILHHPDGYLSKIGTSFLIHMMNYFGISH</sequence>
<feature type="domain" description="HTH lysR-type" evidence="5">
    <location>
        <begin position="1"/>
        <end position="58"/>
    </location>
</feature>
<dbReference type="PROSITE" id="PS50931">
    <property type="entry name" value="HTH_LYSR"/>
    <property type="match status" value="1"/>
</dbReference>
<dbReference type="SUPFAM" id="SSF53850">
    <property type="entry name" value="Periplasmic binding protein-like II"/>
    <property type="match status" value="1"/>
</dbReference>
<dbReference type="GO" id="GO:0003700">
    <property type="term" value="F:DNA-binding transcription factor activity"/>
    <property type="evidence" value="ECO:0007669"/>
    <property type="project" value="InterPro"/>
</dbReference>
<dbReference type="PANTHER" id="PTHR30419">
    <property type="entry name" value="HTH-TYPE TRANSCRIPTIONAL REGULATOR YBHD"/>
    <property type="match status" value="1"/>
</dbReference>
<dbReference type="Pfam" id="PF00126">
    <property type="entry name" value="HTH_1"/>
    <property type="match status" value="1"/>
</dbReference>
<reference evidence="6 7" key="1">
    <citation type="submission" date="2019-07" db="EMBL/GenBank/DDBJ databases">
        <authorList>
            <person name="Hibberd C M."/>
            <person name="Gehrig L. J."/>
            <person name="Chang H.-W."/>
            <person name="Venkatesh S."/>
        </authorList>
    </citation>
    <scope>NUCLEOTIDE SEQUENCE [LARGE SCALE GENOMIC DNA]</scope>
    <source>
        <strain evidence="6">Ruminococcus_torques_SSTS_Bg7063</strain>
    </source>
</reference>
<name>A0A564TNI8_9FIRM</name>
<dbReference type="AlphaFoldDB" id="A0A564TNI8"/>
<comment type="similarity">
    <text evidence="1">Belongs to the LysR transcriptional regulatory family.</text>
</comment>
<dbReference type="InterPro" id="IPR036388">
    <property type="entry name" value="WH-like_DNA-bd_sf"/>
</dbReference>
<dbReference type="InterPro" id="IPR050950">
    <property type="entry name" value="HTH-type_LysR_regulators"/>
</dbReference>
<dbReference type="InterPro" id="IPR000847">
    <property type="entry name" value="LysR_HTH_N"/>
</dbReference>
<dbReference type="InterPro" id="IPR036390">
    <property type="entry name" value="WH_DNA-bd_sf"/>
</dbReference>
<evidence type="ECO:0000256" key="2">
    <source>
        <dbReference type="ARBA" id="ARBA00023015"/>
    </source>
</evidence>
<dbReference type="Gene3D" id="3.40.190.290">
    <property type="match status" value="1"/>
</dbReference>
<dbReference type="RefSeq" id="WP_144367043.1">
    <property type="nucleotide sequence ID" value="NZ_CABHNA010000054.1"/>
</dbReference>
<dbReference type="PANTHER" id="PTHR30419:SF8">
    <property type="entry name" value="NITROGEN ASSIMILATION TRANSCRIPTIONAL ACTIVATOR-RELATED"/>
    <property type="match status" value="1"/>
</dbReference>
<organism evidence="6 7">
    <name type="scientific">[Ruminococcus] torques</name>
    <dbReference type="NCBI Taxonomy" id="33039"/>
    <lineage>
        <taxon>Bacteria</taxon>
        <taxon>Bacillati</taxon>
        <taxon>Bacillota</taxon>
        <taxon>Clostridia</taxon>
        <taxon>Lachnospirales</taxon>
        <taxon>Lachnospiraceae</taxon>
        <taxon>Mediterraneibacter</taxon>
    </lineage>
</organism>
<evidence type="ECO:0000256" key="3">
    <source>
        <dbReference type="ARBA" id="ARBA00023125"/>
    </source>
</evidence>
<evidence type="ECO:0000256" key="1">
    <source>
        <dbReference type="ARBA" id="ARBA00009437"/>
    </source>
</evidence>
<dbReference type="Proteomes" id="UP000363661">
    <property type="component" value="Unassembled WGS sequence"/>
</dbReference>
<keyword evidence="3" id="KW-0238">DNA-binding</keyword>
<evidence type="ECO:0000259" key="5">
    <source>
        <dbReference type="PROSITE" id="PS50931"/>
    </source>
</evidence>
<keyword evidence="2" id="KW-0805">Transcription regulation</keyword>
<protein>
    <submittedName>
        <fullName evidence="6">HTH-type transcriptional regulator CatM</fullName>
    </submittedName>
</protein>
<proteinExistence type="inferred from homology"/>
<accession>A0A564TNI8</accession>
<dbReference type="EMBL" id="CABHNA010000054">
    <property type="protein sequence ID" value="VUX08765.1"/>
    <property type="molecule type" value="Genomic_DNA"/>
</dbReference>
<dbReference type="Gene3D" id="1.10.10.10">
    <property type="entry name" value="Winged helix-like DNA-binding domain superfamily/Winged helix DNA-binding domain"/>
    <property type="match status" value="1"/>
</dbReference>
<dbReference type="Pfam" id="PF03466">
    <property type="entry name" value="LysR_substrate"/>
    <property type="match status" value="1"/>
</dbReference>
<dbReference type="GO" id="GO:0003677">
    <property type="term" value="F:DNA binding"/>
    <property type="evidence" value="ECO:0007669"/>
    <property type="project" value="UniProtKB-KW"/>
</dbReference>
<evidence type="ECO:0000256" key="4">
    <source>
        <dbReference type="ARBA" id="ARBA00023163"/>
    </source>
</evidence>
<evidence type="ECO:0000313" key="7">
    <source>
        <dbReference type="Proteomes" id="UP000363661"/>
    </source>
</evidence>
<dbReference type="CDD" id="cd05466">
    <property type="entry name" value="PBP2_LTTR_substrate"/>
    <property type="match status" value="1"/>
</dbReference>
<dbReference type="FunFam" id="1.10.10.10:FF:000001">
    <property type="entry name" value="LysR family transcriptional regulator"/>
    <property type="match status" value="1"/>
</dbReference>